<organism evidence="1 2">
    <name type="scientific">Microbulbifer celer</name>
    <dbReference type="NCBI Taxonomy" id="435905"/>
    <lineage>
        <taxon>Bacteria</taxon>
        <taxon>Pseudomonadati</taxon>
        <taxon>Pseudomonadota</taxon>
        <taxon>Gammaproteobacteria</taxon>
        <taxon>Cellvibrionales</taxon>
        <taxon>Microbulbiferaceae</taxon>
        <taxon>Microbulbifer</taxon>
    </lineage>
</organism>
<dbReference type="InterPro" id="IPR036291">
    <property type="entry name" value="NAD(P)-bd_dom_sf"/>
</dbReference>
<gene>
    <name evidence="1" type="ORF">ACFQ2X_17295</name>
</gene>
<protein>
    <recommendedName>
        <fullName evidence="3">Short chain dehydrogenase</fullName>
    </recommendedName>
</protein>
<dbReference type="Gene3D" id="3.40.50.720">
    <property type="entry name" value="NAD(P)-binding Rossmann-like Domain"/>
    <property type="match status" value="1"/>
</dbReference>
<proteinExistence type="predicted"/>
<dbReference type="SUPFAM" id="SSF51735">
    <property type="entry name" value="NAD(P)-binding Rossmann-fold domains"/>
    <property type="match status" value="1"/>
</dbReference>
<dbReference type="Proteomes" id="UP001597264">
    <property type="component" value="Unassembled WGS sequence"/>
</dbReference>
<keyword evidence="2" id="KW-1185">Reference proteome</keyword>
<reference evidence="2" key="1">
    <citation type="journal article" date="2019" name="Int. J. Syst. Evol. Microbiol.">
        <title>The Global Catalogue of Microorganisms (GCM) 10K type strain sequencing project: providing services to taxonomists for standard genome sequencing and annotation.</title>
        <authorList>
            <consortium name="The Broad Institute Genomics Platform"/>
            <consortium name="The Broad Institute Genome Sequencing Center for Infectious Disease"/>
            <person name="Wu L."/>
            <person name="Ma J."/>
        </authorList>
    </citation>
    <scope>NUCLEOTIDE SEQUENCE [LARGE SCALE GENOMIC DNA]</scope>
    <source>
        <strain evidence="2">CCUG 54356</strain>
    </source>
</reference>
<comment type="caution">
    <text evidence="1">The sequence shown here is derived from an EMBL/GenBank/DDBJ whole genome shotgun (WGS) entry which is preliminary data.</text>
</comment>
<dbReference type="RefSeq" id="WP_230435137.1">
    <property type="nucleotide sequence ID" value="NZ_CP087715.1"/>
</dbReference>
<dbReference type="EMBL" id="JBHTLR010000034">
    <property type="protein sequence ID" value="MFD1218360.1"/>
    <property type="molecule type" value="Genomic_DNA"/>
</dbReference>
<evidence type="ECO:0000313" key="1">
    <source>
        <dbReference type="EMBL" id="MFD1218360.1"/>
    </source>
</evidence>
<evidence type="ECO:0008006" key="3">
    <source>
        <dbReference type="Google" id="ProtNLM"/>
    </source>
</evidence>
<name>A0ABW3UCR1_9GAMM</name>
<accession>A0ABW3UCR1</accession>
<evidence type="ECO:0000313" key="2">
    <source>
        <dbReference type="Proteomes" id="UP001597264"/>
    </source>
</evidence>
<sequence length="103" mass="11019">MPQGETNSPECILLAGASGGLGAILCEELVRRFPSVLLLTVSRSELAPISANHRQLRASIADESSLEQVGNWLRVQPVPNWVISGCGTLHWSGTARKKSAAVR</sequence>